<evidence type="ECO:0000313" key="1">
    <source>
        <dbReference type="EMBL" id="PJZ27022.1"/>
    </source>
</evidence>
<proteinExistence type="predicted"/>
<name>A0A2M9XHH8_9LEPT</name>
<protein>
    <submittedName>
        <fullName evidence="1">Uncharacterized protein</fullName>
    </submittedName>
</protein>
<organism evidence="1 2">
    <name type="scientific">Leptospira hartskeerlii</name>
    <dbReference type="NCBI Taxonomy" id="2023177"/>
    <lineage>
        <taxon>Bacteria</taxon>
        <taxon>Pseudomonadati</taxon>
        <taxon>Spirochaetota</taxon>
        <taxon>Spirochaetia</taxon>
        <taxon>Leptospirales</taxon>
        <taxon>Leptospiraceae</taxon>
        <taxon>Leptospira</taxon>
    </lineage>
</organism>
<dbReference type="EMBL" id="NPDN01000001">
    <property type="protein sequence ID" value="PJZ27022.1"/>
    <property type="molecule type" value="Genomic_DNA"/>
</dbReference>
<keyword evidence="2" id="KW-1185">Reference proteome</keyword>
<sequence>MENYNSILSAVSDQILNLLSGLHSYRSPYAKTIGSPDELIQELAQKSSLQTGAASAALALPQGRLGLVTLAPEIILVLRLQGKLVKDIAALYGKEQQVTSELMAYCLFNDKTSFFRNVLKDAGARVLIRPMAWNLLQEATYQIAKSLVKGKKFSKPKNGFWLPIFGSLLSGGYSFLETRNVASRAQKLFSKDIISVQSDEPWAEETA</sequence>
<evidence type="ECO:0000313" key="2">
    <source>
        <dbReference type="Proteomes" id="UP000232196"/>
    </source>
</evidence>
<dbReference type="Proteomes" id="UP000232196">
    <property type="component" value="Unassembled WGS sequence"/>
</dbReference>
<gene>
    <name evidence="1" type="ORF">CH357_00155</name>
</gene>
<dbReference type="OrthoDB" id="341000at2"/>
<dbReference type="AlphaFoldDB" id="A0A2M9XHH8"/>
<dbReference type="RefSeq" id="WP_100704774.1">
    <property type="nucleotide sequence ID" value="NZ_NPDL01000004.1"/>
</dbReference>
<reference evidence="1 2" key="1">
    <citation type="submission" date="2017-07" db="EMBL/GenBank/DDBJ databases">
        <title>Leptospira spp. isolated from tropical soils.</title>
        <authorList>
            <person name="Thibeaux R."/>
            <person name="Iraola G."/>
            <person name="Ferres I."/>
            <person name="Bierque E."/>
            <person name="Girault D."/>
            <person name="Soupe-Gilbert M.-E."/>
            <person name="Picardeau M."/>
            <person name="Goarant C."/>
        </authorList>
    </citation>
    <scope>NUCLEOTIDE SEQUENCE [LARGE SCALE GENOMIC DNA]</scope>
    <source>
        <strain evidence="1 2">MCA1-C-A1</strain>
    </source>
</reference>
<accession>A0A2M9XHH8</accession>
<comment type="caution">
    <text evidence="1">The sequence shown here is derived from an EMBL/GenBank/DDBJ whole genome shotgun (WGS) entry which is preliminary data.</text>
</comment>